<dbReference type="EMBL" id="JACHHX010000006">
    <property type="protein sequence ID" value="MBB5015318.1"/>
    <property type="molecule type" value="Genomic_DNA"/>
</dbReference>
<protein>
    <submittedName>
        <fullName evidence="2">Uncharacterized protein</fullName>
    </submittedName>
</protein>
<proteinExistence type="predicted"/>
<comment type="caution">
    <text evidence="2">The sequence shown here is derived from an EMBL/GenBank/DDBJ whole genome shotgun (WGS) entry which is preliminary data.</text>
</comment>
<evidence type="ECO:0000313" key="3">
    <source>
        <dbReference type="Proteomes" id="UP000519004"/>
    </source>
</evidence>
<gene>
    <name evidence="2" type="ORF">HNQ58_001204</name>
</gene>
<sequence length="113" mass="11753">MTALMLAACASADDHRGSPSPPPDAIAGAGRMFSPADDGSHAWLRAGDTARLLIPDPLAPDPIVEGNAIAFIAVANIAPSGQREWEIRAVRPGKSVIRATGGPRFTLTFEVLP</sequence>
<evidence type="ECO:0000256" key="1">
    <source>
        <dbReference type="SAM" id="MobiDB-lite"/>
    </source>
</evidence>
<keyword evidence="3" id="KW-1185">Reference proteome</keyword>
<dbReference type="Proteomes" id="UP000519004">
    <property type="component" value="Unassembled WGS sequence"/>
</dbReference>
<feature type="region of interest" description="Disordered" evidence="1">
    <location>
        <begin position="10"/>
        <end position="32"/>
    </location>
</feature>
<name>A0A7W8DDR3_9GAMM</name>
<evidence type="ECO:0000313" key="2">
    <source>
        <dbReference type="EMBL" id="MBB5015318.1"/>
    </source>
</evidence>
<dbReference type="AlphaFoldDB" id="A0A7W8DDR3"/>
<reference evidence="2 3" key="1">
    <citation type="submission" date="2020-08" db="EMBL/GenBank/DDBJ databases">
        <title>Genomic Encyclopedia of Type Strains, Phase IV (KMG-IV): sequencing the most valuable type-strain genomes for metagenomic binning, comparative biology and taxonomic classification.</title>
        <authorList>
            <person name="Goeker M."/>
        </authorList>
    </citation>
    <scope>NUCLEOTIDE SEQUENCE [LARGE SCALE GENOMIC DNA]</scope>
    <source>
        <strain evidence="2 3">DSM 25897</strain>
    </source>
</reference>
<accession>A0A7W8DDR3</accession>
<organism evidence="2 3">
    <name type="scientific">Rehaibacterium terrae</name>
    <dbReference type="NCBI Taxonomy" id="1341696"/>
    <lineage>
        <taxon>Bacteria</taxon>
        <taxon>Pseudomonadati</taxon>
        <taxon>Pseudomonadota</taxon>
        <taxon>Gammaproteobacteria</taxon>
        <taxon>Lysobacterales</taxon>
        <taxon>Lysobacteraceae</taxon>
        <taxon>Rehaibacterium</taxon>
    </lineage>
</organism>